<dbReference type="RefSeq" id="WP_248835690.1">
    <property type="nucleotide sequence ID" value="NZ_JAJEQE010000039.1"/>
</dbReference>
<dbReference type="Gene3D" id="2.40.50.140">
    <property type="entry name" value="Nucleic acid-binding proteins"/>
    <property type="match status" value="1"/>
</dbReference>
<dbReference type="InterPro" id="IPR004659">
    <property type="entry name" value="RNase_E/G"/>
</dbReference>
<name>A0ABS8EXP8_9FIRM</name>
<dbReference type="EMBL" id="JAJEQE010000039">
    <property type="protein sequence ID" value="MCC2149724.1"/>
    <property type="molecule type" value="Genomic_DNA"/>
</dbReference>
<dbReference type="Pfam" id="PF10150">
    <property type="entry name" value="RNase_E_G"/>
    <property type="match status" value="1"/>
</dbReference>
<gene>
    <name evidence="8" type="ORF">LKD42_10740</name>
</gene>
<feature type="domain" description="RNA-binding protein AU-1/Ribonuclease E/G" evidence="7">
    <location>
        <begin position="128"/>
        <end position="396"/>
    </location>
</feature>
<evidence type="ECO:0000256" key="2">
    <source>
        <dbReference type="ARBA" id="ARBA00022723"/>
    </source>
</evidence>
<keyword evidence="5" id="KW-0694">RNA-binding</keyword>
<dbReference type="PANTHER" id="PTHR30001">
    <property type="entry name" value="RIBONUCLEASE"/>
    <property type="match status" value="1"/>
</dbReference>
<comment type="cofactor">
    <cofactor evidence="1">
        <name>Mg(2+)</name>
        <dbReference type="ChEBI" id="CHEBI:18420"/>
    </cofactor>
</comment>
<evidence type="ECO:0000256" key="5">
    <source>
        <dbReference type="ARBA" id="ARBA00022884"/>
    </source>
</evidence>
<sequence>MFHWKIWEKTLADTLIITKRDEQTIWMAALSGTHATDLRIASASDESTSLVGNIYIGKVRKVQKNIDAAFIEIADRQQCYFNIAANPDAIYTKKGNSKKIAEGDELLIQVIRDGLKTKLPALSGNLELPGQYLVLTGNDSRIGISGKLSQSTKERLKEWMKPFAREKYGFIVRTNAGEASREEIEAEAKKLEEQYLHLLKTAPYRTCFSALKTSEPVWIEMLRNTYTADLTSIITDDPQIYNSLEHYLKENDLQNLSKLRLYQDDLLPLYKLCRLEREIDLATSRQVWLKSGGYLVIDPTEALTVIDVNTGKYSGKKLRRETLKTINLEAAKEAARQIRLRNLSGIILIDFINMENKEDQKELLAFLESRLFADPVKTRLIDMTKLELVEITRKKVHKTLKEQIAALESEKESLSQKD</sequence>
<dbReference type="InterPro" id="IPR019307">
    <property type="entry name" value="RNA-bd_AU-1/RNase_E/G"/>
</dbReference>
<feature type="coiled-coil region" evidence="6">
    <location>
        <begin position="174"/>
        <end position="201"/>
    </location>
</feature>
<evidence type="ECO:0000256" key="3">
    <source>
        <dbReference type="ARBA" id="ARBA00022801"/>
    </source>
</evidence>
<evidence type="ECO:0000313" key="8">
    <source>
        <dbReference type="EMBL" id="MCC2149724.1"/>
    </source>
</evidence>
<proteinExistence type="predicted"/>
<evidence type="ECO:0000259" key="7">
    <source>
        <dbReference type="Pfam" id="PF10150"/>
    </source>
</evidence>
<dbReference type="PANTHER" id="PTHR30001:SF0">
    <property type="entry name" value="RIBONUCLEASE G"/>
    <property type="match status" value="1"/>
</dbReference>
<organism evidence="8 9">
    <name type="scientific">Hominisplanchenecus faecis</name>
    <dbReference type="NCBI Taxonomy" id="2885351"/>
    <lineage>
        <taxon>Bacteria</taxon>
        <taxon>Bacillati</taxon>
        <taxon>Bacillota</taxon>
        <taxon>Clostridia</taxon>
        <taxon>Lachnospirales</taxon>
        <taxon>Lachnospiraceae</taxon>
        <taxon>Hominisplanchenecus</taxon>
    </lineage>
</organism>
<reference evidence="8 9" key="1">
    <citation type="submission" date="2021-10" db="EMBL/GenBank/DDBJ databases">
        <title>Anaerobic single-cell dispensing facilitates the cultivation of human gut bacteria.</title>
        <authorList>
            <person name="Afrizal A."/>
        </authorList>
    </citation>
    <scope>NUCLEOTIDE SEQUENCE [LARGE SCALE GENOMIC DNA]</scope>
    <source>
        <strain evidence="8 9">CLA-AA-H246</strain>
    </source>
</reference>
<keyword evidence="2" id="KW-0479">Metal-binding</keyword>
<keyword evidence="9" id="KW-1185">Reference proteome</keyword>
<comment type="caution">
    <text evidence="8">The sequence shown here is derived from an EMBL/GenBank/DDBJ whole genome shotgun (WGS) entry which is preliminary data.</text>
</comment>
<evidence type="ECO:0000256" key="6">
    <source>
        <dbReference type="SAM" id="Coils"/>
    </source>
</evidence>
<evidence type="ECO:0000256" key="4">
    <source>
        <dbReference type="ARBA" id="ARBA00022842"/>
    </source>
</evidence>
<evidence type="ECO:0000256" key="1">
    <source>
        <dbReference type="ARBA" id="ARBA00001946"/>
    </source>
</evidence>
<dbReference type="CDD" id="cd04453">
    <property type="entry name" value="S1_RNase_E"/>
    <property type="match status" value="1"/>
</dbReference>
<dbReference type="InterPro" id="IPR012340">
    <property type="entry name" value="NA-bd_OB-fold"/>
</dbReference>
<evidence type="ECO:0000313" key="9">
    <source>
        <dbReference type="Proteomes" id="UP001299235"/>
    </source>
</evidence>
<protein>
    <submittedName>
        <fullName evidence="8">Ribonuclease E/G</fullName>
    </submittedName>
</protein>
<accession>A0ABS8EXP8</accession>
<keyword evidence="6" id="KW-0175">Coiled coil</keyword>
<keyword evidence="3" id="KW-0378">Hydrolase</keyword>
<keyword evidence="4" id="KW-0460">Magnesium</keyword>
<dbReference type="SUPFAM" id="SSF50249">
    <property type="entry name" value="Nucleic acid-binding proteins"/>
    <property type="match status" value="1"/>
</dbReference>
<dbReference type="Proteomes" id="UP001299235">
    <property type="component" value="Unassembled WGS sequence"/>
</dbReference>